<dbReference type="OrthoDB" id="9802133at2"/>
<evidence type="ECO:0000313" key="6">
    <source>
        <dbReference type="EMBL" id="PTP20166.1"/>
    </source>
</evidence>
<dbReference type="EMBL" id="JAUYVL010000011">
    <property type="protein sequence ID" value="MDP2502447.1"/>
    <property type="molecule type" value="Genomic_DNA"/>
</dbReference>
<keyword evidence="11" id="KW-1185">Reference proteome</keyword>
<dbReference type="GeneID" id="72397954"/>
<reference evidence="8" key="1">
    <citation type="submission" date="2016-07" db="EMBL/GenBank/DDBJ databases">
        <title>Nontailed viruses are major unrecognized killers of bacteria in the ocean.</title>
        <authorList>
            <person name="Kauffman K."/>
            <person name="Hussain F."/>
            <person name="Yang J."/>
            <person name="Arevalo P."/>
            <person name="Brown J."/>
            <person name="Cutler M."/>
            <person name="Kelly L."/>
            <person name="Polz M.F."/>
        </authorList>
    </citation>
    <scope>NUCLEOTIDE SEQUENCE [LARGE SCALE GENOMIC DNA]</scope>
    <source>
        <strain evidence="8">10N.286.54.F3</strain>
    </source>
</reference>
<protein>
    <submittedName>
        <fullName evidence="5">Fimbrial protein</fullName>
    </submittedName>
    <submittedName>
        <fullName evidence="2">Type 4a pilus biogenesis protein PilO</fullName>
    </submittedName>
</protein>
<dbReference type="PANTHER" id="PTHR39555">
    <property type="entry name" value="FIMBRIAL ASSEMBLY PROTEIN PILO-LIKE PROTEIN-RELATED"/>
    <property type="match status" value="1"/>
</dbReference>
<evidence type="ECO:0000313" key="8">
    <source>
        <dbReference type="Proteomes" id="UP000235405"/>
    </source>
</evidence>
<dbReference type="GO" id="GO:0043683">
    <property type="term" value="P:type IV pilus assembly"/>
    <property type="evidence" value="ECO:0007669"/>
    <property type="project" value="InterPro"/>
</dbReference>
<evidence type="ECO:0000313" key="5">
    <source>
        <dbReference type="EMBL" id="PMF34831.1"/>
    </source>
</evidence>
<reference evidence="5" key="4">
    <citation type="journal article" date="2018" name="Nature">
        <title>A major lineage of non-tailed dsDNA viruses as unrecognized killers of marine bacteria.</title>
        <authorList>
            <person name="Kauffman K.M."/>
            <person name="Hussain F.A."/>
            <person name="Yang J."/>
            <person name="Arevalo P."/>
            <person name="Brown J.M."/>
            <person name="Chang W.K."/>
            <person name="VanInsberghe D."/>
            <person name="Elsherbini J."/>
            <person name="Sharma R.S."/>
            <person name="Cutler M.B."/>
            <person name="Kelly L."/>
            <person name="Polz M.F."/>
        </authorList>
    </citation>
    <scope>NUCLEOTIDE SEQUENCE</scope>
    <source>
        <strain evidence="5">10N.286.54.F3</strain>
    </source>
</reference>
<evidence type="ECO:0000313" key="11">
    <source>
        <dbReference type="Proteomes" id="UP001569200"/>
    </source>
</evidence>
<proteinExistence type="predicted"/>
<comment type="caution">
    <text evidence="5">The sequence shown here is derived from an EMBL/GenBank/DDBJ whole genome shotgun (WGS) entry which is preliminary data.</text>
</comment>
<reference evidence="4 11" key="6">
    <citation type="submission" date="2024-06" db="EMBL/GenBank/DDBJ databases">
        <authorList>
            <person name="Steensen K."/>
            <person name="Seneca J."/>
            <person name="Bartlau N."/>
            <person name="Yu A.X."/>
            <person name="Polz M.F."/>
        </authorList>
    </citation>
    <scope>NUCLEOTIDE SEQUENCE [LARGE SCALE GENOMIC DNA]</scope>
    <source>
        <strain evidence="4 11">1F145</strain>
    </source>
</reference>
<dbReference type="GO" id="GO:0043107">
    <property type="term" value="P:type IV pilus-dependent motility"/>
    <property type="evidence" value="ECO:0007669"/>
    <property type="project" value="InterPro"/>
</dbReference>
<dbReference type="EMBL" id="JAUYVK010000012">
    <property type="protein sequence ID" value="MDP2490473.1"/>
    <property type="molecule type" value="Genomic_DNA"/>
</dbReference>
<feature type="transmembrane region" description="Helical" evidence="1">
    <location>
        <begin position="29"/>
        <end position="53"/>
    </location>
</feature>
<dbReference type="RefSeq" id="WP_004729667.1">
    <property type="nucleotide sequence ID" value="NZ_CAWMQX010000087.1"/>
</dbReference>
<dbReference type="Gene3D" id="3.30.70.60">
    <property type="match status" value="1"/>
</dbReference>
<reference evidence="5" key="2">
    <citation type="submission" date="2016-07" db="EMBL/GenBank/DDBJ databases">
        <authorList>
            <person name="Wan K."/>
            <person name="Booth B."/>
            <person name="Spirohn K."/>
            <person name="Hao T."/>
            <person name="Hu Y."/>
            <person name="Calderwood M."/>
            <person name="Hill D."/>
            <person name="Mohr S."/>
            <person name="Vidal M."/>
            <person name="Celniker S."/>
            <person name="Perrimon N."/>
        </authorList>
    </citation>
    <scope>NUCLEOTIDE SEQUENCE</scope>
    <source>
        <strain evidence="5">10N.286.54.F3</strain>
    </source>
</reference>
<evidence type="ECO:0000256" key="1">
    <source>
        <dbReference type="SAM" id="Phobius"/>
    </source>
</evidence>
<dbReference type="EMBL" id="MCSW01000014">
    <property type="protein sequence ID" value="PMF34831.1"/>
    <property type="molecule type" value="Genomic_DNA"/>
</dbReference>
<keyword evidence="1" id="KW-0812">Transmembrane</keyword>
<dbReference type="Proteomes" id="UP000235405">
    <property type="component" value="Unassembled WGS sequence"/>
</dbReference>
<dbReference type="EMBL" id="PIGA01000011">
    <property type="protein sequence ID" value="PTP20166.1"/>
    <property type="molecule type" value="Genomic_DNA"/>
</dbReference>
<evidence type="ECO:0000313" key="3">
    <source>
        <dbReference type="EMBL" id="MDP2502447.1"/>
    </source>
</evidence>
<dbReference type="EMBL" id="PIFK01000007">
    <property type="protein sequence ID" value="PTP38648.1"/>
    <property type="molecule type" value="Genomic_DNA"/>
</dbReference>
<name>A0A1A6L9C8_VIBSP</name>
<dbReference type="Pfam" id="PF04350">
    <property type="entry name" value="PilO"/>
    <property type="match status" value="1"/>
</dbReference>
<reference evidence="2" key="5">
    <citation type="submission" date="2023-07" db="EMBL/GenBank/DDBJ databases">
        <title>Genome content predicts the carbon catabolic preferences of heterotrophic bacteria.</title>
        <authorList>
            <person name="Gralka M."/>
        </authorList>
    </citation>
    <scope>NUCLEOTIDE SEQUENCE</scope>
    <source>
        <strain evidence="3">6E02</strain>
        <strain evidence="2">6E03</strain>
    </source>
</reference>
<dbReference type="PANTHER" id="PTHR39555:SF1">
    <property type="entry name" value="TYPE IV PILUS INNER MEMBRANE COMPONENT PILO"/>
    <property type="match status" value="1"/>
</dbReference>
<dbReference type="Proteomes" id="UP000244197">
    <property type="component" value="Unassembled WGS sequence"/>
</dbReference>
<dbReference type="InterPro" id="IPR014717">
    <property type="entry name" value="Transl_elong_EF1B/ribsomal_bS6"/>
</dbReference>
<gene>
    <name evidence="2" type="primary">pilO</name>
    <name evidence="4" type="ORF">ACED33_12255</name>
    <name evidence="5" type="ORF">BCV19_02365</name>
    <name evidence="7" type="ORF">CWO07_04930</name>
    <name evidence="6" type="ORF">CWO36_08920</name>
    <name evidence="2" type="ORF">Q8W38_14070</name>
    <name evidence="3" type="ORF">Q8W42_17175</name>
</gene>
<evidence type="ECO:0000313" key="4">
    <source>
        <dbReference type="EMBL" id="MEZ8181452.1"/>
    </source>
</evidence>
<keyword evidence="1" id="KW-0472">Membrane</keyword>
<dbReference type="Proteomes" id="UP001569200">
    <property type="component" value="Unassembled WGS sequence"/>
</dbReference>
<accession>A0A1A6L9C8</accession>
<dbReference type="Proteomes" id="UP001177883">
    <property type="component" value="Unassembled WGS sequence"/>
</dbReference>
<organism evidence="5 8">
    <name type="scientific">Vibrio splendidus</name>
    <dbReference type="NCBI Taxonomy" id="29497"/>
    <lineage>
        <taxon>Bacteria</taxon>
        <taxon>Pseudomonadati</taxon>
        <taxon>Pseudomonadota</taxon>
        <taxon>Gammaproteobacteria</taxon>
        <taxon>Vibrionales</taxon>
        <taxon>Vibrionaceae</taxon>
        <taxon>Vibrio</taxon>
    </lineage>
</organism>
<dbReference type="Proteomes" id="UP001177935">
    <property type="component" value="Unassembled WGS sequence"/>
</dbReference>
<reference evidence="9 10" key="3">
    <citation type="submission" date="2017-11" db="EMBL/GenBank/DDBJ databases">
        <title>Population delineation of vibrios coincides with oyster pathogenicity.</title>
        <authorList>
            <person name="Bruto M."/>
            <person name="Labreuche Y."/>
            <person name="James A."/>
            <person name="Piel D."/>
            <person name="Chenivesse S."/>
            <person name="Petton B."/>
            <person name="Polz M.F."/>
            <person name="Le Roux F."/>
        </authorList>
    </citation>
    <scope>NUCLEOTIDE SEQUENCE [LARGE SCALE GENOMIC DNA]</scope>
    <source>
        <strain evidence="6 9">1F_55</strain>
        <strain evidence="7 10">FF_144</strain>
    </source>
</reference>
<evidence type="ECO:0000313" key="10">
    <source>
        <dbReference type="Proteomes" id="UP000244197"/>
    </source>
</evidence>
<sequence>MANLQNKISWQNRMSLQDLDVDEITEWPLLPQLLVILVLIVLIQGVGTWLYVLPLDDELQQMKQQEQTLKATLRIKANKVAALPKLQSQLDELTSRYDYLLEQLPVQKELASMLASVNELGLDNKLTFTRIDWGQKQNKEFLYRLPLNIELTGDYHEIGDFSAAIAKLPRIISFDDVNWQRVSQESSTLHFRVRAYTYQFKSEVNDETQ</sequence>
<keyword evidence="1" id="KW-1133">Transmembrane helix</keyword>
<evidence type="ECO:0000313" key="2">
    <source>
        <dbReference type="EMBL" id="MDP2490473.1"/>
    </source>
</evidence>
<evidence type="ECO:0000313" key="9">
    <source>
        <dbReference type="Proteomes" id="UP000244080"/>
    </source>
</evidence>
<dbReference type="AlphaFoldDB" id="A0A1A6L9C8"/>
<evidence type="ECO:0000313" key="7">
    <source>
        <dbReference type="EMBL" id="PTP38648.1"/>
    </source>
</evidence>
<dbReference type="PIRSF" id="PIRSF016482">
    <property type="entry name" value="PilO"/>
    <property type="match status" value="1"/>
</dbReference>
<dbReference type="Proteomes" id="UP000244080">
    <property type="component" value="Unassembled WGS sequence"/>
</dbReference>
<dbReference type="InterPro" id="IPR007445">
    <property type="entry name" value="PilO"/>
</dbReference>
<dbReference type="EMBL" id="JBGOOW010000011">
    <property type="protein sequence ID" value="MEZ8181452.1"/>
    <property type="molecule type" value="Genomic_DNA"/>
</dbReference>